<evidence type="ECO:0000313" key="2">
    <source>
        <dbReference type="EMBL" id="KAK8509700.1"/>
    </source>
</evidence>
<feature type="region of interest" description="Disordered" evidence="1">
    <location>
        <begin position="1"/>
        <end position="22"/>
    </location>
</feature>
<protein>
    <submittedName>
        <fullName evidence="2">Uncharacterized protein</fullName>
    </submittedName>
</protein>
<proteinExistence type="predicted"/>
<organism evidence="2 3">
    <name type="scientific">Hibiscus sabdariffa</name>
    <name type="common">roselle</name>
    <dbReference type="NCBI Taxonomy" id="183260"/>
    <lineage>
        <taxon>Eukaryota</taxon>
        <taxon>Viridiplantae</taxon>
        <taxon>Streptophyta</taxon>
        <taxon>Embryophyta</taxon>
        <taxon>Tracheophyta</taxon>
        <taxon>Spermatophyta</taxon>
        <taxon>Magnoliopsida</taxon>
        <taxon>eudicotyledons</taxon>
        <taxon>Gunneridae</taxon>
        <taxon>Pentapetalae</taxon>
        <taxon>rosids</taxon>
        <taxon>malvids</taxon>
        <taxon>Malvales</taxon>
        <taxon>Malvaceae</taxon>
        <taxon>Malvoideae</taxon>
        <taxon>Hibiscus</taxon>
    </lineage>
</organism>
<gene>
    <name evidence="2" type="ORF">V6N12_001779</name>
</gene>
<reference evidence="2 3" key="1">
    <citation type="journal article" date="2024" name="G3 (Bethesda)">
        <title>Genome assembly of Hibiscus sabdariffa L. provides insights into metabolisms of medicinal natural products.</title>
        <authorList>
            <person name="Kim T."/>
        </authorList>
    </citation>
    <scope>NUCLEOTIDE SEQUENCE [LARGE SCALE GENOMIC DNA]</scope>
    <source>
        <strain evidence="2">TK-2024</strain>
        <tissue evidence="2">Old leaves</tissue>
    </source>
</reference>
<comment type="caution">
    <text evidence="2">The sequence shown here is derived from an EMBL/GenBank/DDBJ whole genome shotgun (WGS) entry which is preliminary data.</text>
</comment>
<name>A0ABR2BRC7_9ROSI</name>
<dbReference type="EMBL" id="JBBPBM010000090">
    <property type="protein sequence ID" value="KAK8509700.1"/>
    <property type="molecule type" value="Genomic_DNA"/>
</dbReference>
<evidence type="ECO:0000313" key="3">
    <source>
        <dbReference type="Proteomes" id="UP001472677"/>
    </source>
</evidence>
<dbReference type="Proteomes" id="UP001472677">
    <property type="component" value="Unassembled WGS sequence"/>
</dbReference>
<sequence length="85" mass="9859">MLKRKIHPEVEGRGNKLNKQCSKKKHEVSESVHLLQQSPGEDVPQRYVINEAWNELRPSAVKVHCGKVFRYAIHPKFLSTQWLNG</sequence>
<keyword evidence="3" id="KW-1185">Reference proteome</keyword>
<evidence type="ECO:0000256" key="1">
    <source>
        <dbReference type="SAM" id="MobiDB-lite"/>
    </source>
</evidence>
<accession>A0ABR2BRC7</accession>